<organism evidence="6 7">
    <name type="scientific">Pedobacter heparinus (strain ATCC 13125 / DSM 2366 / CIP 104194 / JCM 7457 / NBRC 12017 / NCIMB 9290 / NRRL B-14731 / HIM 762-3)</name>
    <dbReference type="NCBI Taxonomy" id="485917"/>
    <lineage>
        <taxon>Bacteria</taxon>
        <taxon>Pseudomonadati</taxon>
        <taxon>Bacteroidota</taxon>
        <taxon>Sphingobacteriia</taxon>
        <taxon>Sphingobacteriales</taxon>
        <taxon>Sphingobacteriaceae</taxon>
        <taxon>Pedobacter</taxon>
    </lineage>
</organism>
<name>C6Y2C2_PEDHD</name>
<protein>
    <submittedName>
        <fullName evidence="6">Phospholipase D/transphosphatidylase</fullName>
    </submittedName>
</protein>
<keyword evidence="3" id="KW-0347">Helicase</keyword>
<dbReference type="KEGG" id="phe:Phep_0893"/>
<dbReference type="InterPro" id="IPR047187">
    <property type="entry name" value="SF1_C_Upf1"/>
</dbReference>
<dbReference type="STRING" id="485917.Phep_0893"/>
<dbReference type="Pfam" id="PF13087">
    <property type="entry name" value="AAA_12"/>
    <property type="match status" value="1"/>
</dbReference>
<dbReference type="EMBL" id="CP001681">
    <property type="protein sequence ID" value="ACU03115.1"/>
    <property type="molecule type" value="Genomic_DNA"/>
</dbReference>
<dbReference type="OrthoDB" id="9757917at2"/>
<dbReference type="RefSeq" id="WP_012781059.1">
    <property type="nucleotide sequence ID" value="NC_013061.1"/>
</dbReference>
<dbReference type="GO" id="GO:0003678">
    <property type="term" value="F:DNA helicase activity"/>
    <property type="evidence" value="ECO:0007669"/>
    <property type="project" value="UniProtKB-ARBA"/>
</dbReference>
<dbReference type="eggNOG" id="COG0507">
    <property type="taxonomic scope" value="Bacteria"/>
</dbReference>
<keyword evidence="7" id="KW-1185">Reference proteome</keyword>
<dbReference type="InterPro" id="IPR041679">
    <property type="entry name" value="DNA2/NAM7-like_C"/>
</dbReference>
<feature type="domain" description="DNA2/NAM7 helicase-like C-terminal" evidence="5">
    <location>
        <begin position="752"/>
        <end position="951"/>
    </location>
</feature>
<dbReference type="GO" id="GO:0005524">
    <property type="term" value="F:ATP binding"/>
    <property type="evidence" value="ECO:0007669"/>
    <property type="project" value="UniProtKB-KW"/>
</dbReference>
<dbReference type="PANTHER" id="PTHR43788:SF8">
    <property type="entry name" value="DNA-BINDING PROTEIN SMUBP-2"/>
    <property type="match status" value="1"/>
</dbReference>
<dbReference type="AlphaFoldDB" id="C6Y2C2"/>
<evidence type="ECO:0000313" key="6">
    <source>
        <dbReference type="EMBL" id="ACU03115.1"/>
    </source>
</evidence>
<dbReference type="PANTHER" id="PTHR43788">
    <property type="entry name" value="DNA2/NAM7 HELICASE FAMILY MEMBER"/>
    <property type="match status" value="1"/>
</dbReference>
<evidence type="ECO:0000256" key="2">
    <source>
        <dbReference type="ARBA" id="ARBA00022801"/>
    </source>
</evidence>
<evidence type="ECO:0000256" key="3">
    <source>
        <dbReference type="ARBA" id="ARBA00022806"/>
    </source>
</evidence>
<proteinExistence type="predicted"/>
<evidence type="ECO:0000259" key="5">
    <source>
        <dbReference type="Pfam" id="PF13087"/>
    </source>
</evidence>
<evidence type="ECO:0000256" key="4">
    <source>
        <dbReference type="ARBA" id="ARBA00022840"/>
    </source>
</evidence>
<sequence length="975" mass="111913">MDILKWIKYWRDSLADAESINVDVSKIDAKYKTEAYNFEQATLPDQLFKELWPKNELEALKEGQVLDKEILISPLSLVPRLNHAIPKANEEEISPFWIPALLSSENELKPRQDMYPLIPRKILDPVSYRDIVFSNVDQVDEALAKVELSTDTWKVYHQSLNKIFNYITGTDIQDFKAQEFFEVKYQWVFIPDEVVKGTSHHILELYRSLIKQSSFPRLLKTIIKEARPVLNQQYTKDEVFNRSAGHLGQMNNGFGLSPSQRKSLAHNLDLKHGEILAVNGPPGTGKTTLIQSVIADNFVKSAMTGQNPLITVASSTNNQAITNIIDSFSKGNSGTLLEQRWLPDITSFALYMVSGDPEKIKKSKERNWMYHSSKKGDSVLTEIENEVYLQTARASFLEKLSTFSGIDFTDITTSQKYLQKQIKKSSELIAEGLKVWKQFKSVYHLLVDYDAAAYEGKDFSGVNDQFFEREISDVSKLITKLVEARQKEPFYFWLLSFLKPVKTQRKLYYESIFADCSFDTSTWDFSSFSTLQPNLIGKSEKIKKAFSHYKAFFKWLNSTEGLKNEYFYIDDYTEDDRFLDKLDTKIRYQNFLFAVHYWESRWIEETSSALQDDSNWKNTEAGTMNRLHRFAMLTPCFVSTFHMLPKMMQYTRYPSRQIDYLYDFIDLLIVDEAGQVSPEVGAPSFSLAKKALVVGDNYQIEPVWNIDGRTDEGNLLRNQLITKGDNNRIEQLMASGYMSSNGSLMKLAQKSCSFAYSKKDRGLLLTEHRRCLNQIIAFCNELVYNNQLEPLSSLRYEKSDFLPPMGFLKIAGQSDKSGTSRFNRAEAQGIIKWLKANESKIVEFIYSKELKESKSPEKVKRKALHDLVGIVTPFSAQKRFLTEAMHLNGLQPSLFQYGTVHSLQGAEKDIVIFSPVYTSDVKSGYFFDMGPNMLNVAVSRAKRSFIVAGDKDIFRLGNKNVPSSLLTKYIKDEIK</sequence>
<dbReference type="GO" id="GO:0016787">
    <property type="term" value="F:hydrolase activity"/>
    <property type="evidence" value="ECO:0007669"/>
    <property type="project" value="UniProtKB-KW"/>
</dbReference>
<gene>
    <name evidence="6" type="ordered locus">Phep_0893</name>
</gene>
<keyword evidence="4" id="KW-0067">ATP-binding</keyword>
<keyword evidence="1" id="KW-0547">Nucleotide-binding</keyword>
<dbReference type="Proteomes" id="UP000000852">
    <property type="component" value="Chromosome"/>
</dbReference>
<dbReference type="HOGENOM" id="CLU_008885_0_0_10"/>
<dbReference type="CDD" id="cd18808">
    <property type="entry name" value="SF1_C_Upf1"/>
    <property type="match status" value="1"/>
</dbReference>
<dbReference type="eggNOG" id="COG1112">
    <property type="taxonomic scope" value="Bacteria"/>
</dbReference>
<dbReference type="Gene3D" id="3.40.50.300">
    <property type="entry name" value="P-loop containing nucleotide triphosphate hydrolases"/>
    <property type="match status" value="3"/>
</dbReference>
<evidence type="ECO:0000313" key="7">
    <source>
        <dbReference type="Proteomes" id="UP000000852"/>
    </source>
</evidence>
<dbReference type="InterPro" id="IPR050534">
    <property type="entry name" value="Coronavir_polyprotein_1ab"/>
</dbReference>
<dbReference type="SUPFAM" id="SSF52540">
    <property type="entry name" value="P-loop containing nucleoside triphosphate hydrolases"/>
    <property type="match status" value="1"/>
</dbReference>
<accession>C6Y2C2</accession>
<dbReference type="InterPro" id="IPR027417">
    <property type="entry name" value="P-loop_NTPase"/>
</dbReference>
<reference evidence="6 7" key="1">
    <citation type="journal article" date="2009" name="Stand. Genomic Sci.">
        <title>Complete genome sequence of Pedobacter heparinus type strain (HIM 762-3).</title>
        <authorList>
            <person name="Han C."/>
            <person name="Spring S."/>
            <person name="Lapidus A."/>
            <person name="Del Rio T.G."/>
            <person name="Tice H."/>
            <person name="Copeland A."/>
            <person name="Cheng J.F."/>
            <person name="Lucas S."/>
            <person name="Chen F."/>
            <person name="Nolan M."/>
            <person name="Bruce D."/>
            <person name="Goodwin L."/>
            <person name="Pitluck S."/>
            <person name="Ivanova N."/>
            <person name="Mavromatis K."/>
            <person name="Mikhailova N."/>
            <person name="Pati A."/>
            <person name="Chen A."/>
            <person name="Palaniappan K."/>
            <person name="Land M."/>
            <person name="Hauser L."/>
            <person name="Chang Y.J."/>
            <person name="Jeffries C.C."/>
            <person name="Saunders E."/>
            <person name="Chertkov O."/>
            <person name="Brettin T."/>
            <person name="Goker M."/>
            <person name="Rohde M."/>
            <person name="Bristow J."/>
            <person name="Eisen J.A."/>
            <person name="Markowitz V."/>
            <person name="Hugenholtz P."/>
            <person name="Kyrpides N.C."/>
            <person name="Klenk H.P."/>
            <person name="Detter J.C."/>
        </authorList>
    </citation>
    <scope>NUCLEOTIDE SEQUENCE [LARGE SCALE GENOMIC DNA]</scope>
    <source>
        <strain evidence="7">ATCC 13125 / DSM 2366 / CIP 104194 / JCM 7457 / NBRC 12017 / NCIMB 9290 / NRRL B-14731 / HIM 762-3</strain>
    </source>
</reference>
<keyword evidence="2" id="KW-0378">Hydrolase</keyword>
<evidence type="ECO:0000256" key="1">
    <source>
        <dbReference type="ARBA" id="ARBA00022741"/>
    </source>
</evidence>